<dbReference type="SUPFAM" id="SSF53474">
    <property type="entry name" value="alpha/beta-Hydrolases"/>
    <property type="match status" value="1"/>
</dbReference>
<dbReference type="PROSITE" id="PS51318">
    <property type="entry name" value="TAT"/>
    <property type="match status" value="1"/>
</dbReference>
<gene>
    <name evidence="2" type="ORF">CAL29_26370</name>
</gene>
<dbReference type="Gene3D" id="3.40.50.1820">
    <property type="entry name" value="alpha/beta hydrolase"/>
    <property type="match status" value="1"/>
</dbReference>
<dbReference type="InterPro" id="IPR051049">
    <property type="entry name" value="Dienelactone_hydrolase-like"/>
</dbReference>
<dbReference type="Proteomes" id="UP000216020">
    <property type="component" value="Unassembled WGS sequence"/>
</dbReference>
<dbReference type="InterPro" id="IPR002925">
    <property type="entry name" value="Dienelactn_hydro"/>
</dbReference>
<dbReference type="Pfam" id="PF01738">
    <property type="entry name" value="DLH"/>
    <property type="match status" value="1"/>
</dbReference>
<dbReference type="InterPro" id="IPR006311">
    <property type="entry name" value="TAT_signal"/>
</dbReference>
<protein>
    <submittedName>
        <fullName evidence="2">Carboxymethylenebutenolidase</fullName>
    </submittedName>
</protein>
<dbReference type="AlphaFoldDB" id="A0A261S3B8"/>
<dbReference type="InterPro" id="IPR029058">
    <property type="entry name" value="AB_hydrolase_fold"/>
</dbReference>
<dbReference type="PANTHER" id="PTHR46623:SF6">
    <property type="entry name" value="ALPHA_BETA-HYDROLASES SUPERFAMILY PROTEIN"/>
    <property type="match status" value="1"/>
</dbReference>
<proteinExistence type="predicted"/>
<accession>A0A261S3B8</accession>
<dbReference type="RefSeq" id="WP_094855841.1">
    <property type="nucleotide sequence ID" value="NZ_NEVM01000005.1"/>
</dbReference>
<evidence type="ECO:0000259" key="1">
    <source>
        <dbReference type="Pfam" id="PF01738"/>
    </source>
</evidence>
<dbReference type="OrthoDB" id="9787933at2"/>
<keyword evidence="3" id="KW-1185">Reference proteome</keyword>
<evidence type="ECO:0000313" key="2">
    <source>
        <dbReference type="EMBL" id="OZI31432.1"/>
    </source>
</evidence>
<dbReference type="GO" id="GO:0016787">
    <property type="term" value="F:hydrolase activity"/>
    <property type="evidence" value="ECO:0007669"/>
    <property type="project" value="InterPro"/>
</dbReference>
<sequence>MSDDKHLDSLLPPLRLDRRGFMATALATGFAAAAGPVAAQSVIKTSAEGLTAGPVEIPVKDGKMWAYSAAPKDKKHLATVLVVSEIFGVHEYIQDVCRRLAHQGYLAVAPNLFAREGDPSKYTEIAKLQAEVVQKVPDADVMSDLDATAKWAAGHGGDADKLGIIGFCWGGRIVWLYSAHNPRLKVGAAFYGPLRGKTDPRLRPHFPVDLAGKLHAPIRGAYGGKDAGITQDDVAAMRAALERGDKAARASVIDLYPNSGHAFHADYRPSYVKEDAEQAWQRALDWFAEHKLK</sequence>
<reference evidence="3" key="1">
    <citation type="submission" date="2017-05" db="EMBL/GenBank/DDBJ databases">
        <title>Complete and WGS of Bordetella genogroups.</title>
        <authorList>
            <person name="Spilker T."/>
            <person name="Lipuma J."/>
        </authorList>
    </citation>
    <scope>NUCLEOTIDE SEQUENCE [LARGE SCALE GENOMIC DNA]</scope>
    <source>
        <strain evidence="3">AU16122</strain>
    </source>
</reference>
<name>A0A261S3B8_9BORD</name>
<dbReference type="PANTHER" id="PTHR46623">
    <property type="entry name" value="CARBOXYMETHYLENEBUTENOLIDASE-RELATED"/>
    <property type="match status" value="1"/>
</dbReference>
<feature type="domain" description="Dienelactone hydrolase" evidence="1">
    <location>
        <begin position="66"/>
        <end position="290"/>
    </location>
</feature>
<organism evidence="2 3">
    <name type="scientific">Bordetella genomosp. 10</name>
    <dbReference type="NCBI Taxonomy" id="1416804"/>
    <lineage>
        <taxon>Bacteria</taxon>
        <taxon>Pseudomonadati</taxon>
        <taxon>Pseudomonadota</taxon>
        <taxon>Betaproteobacteria</taxon>
        <taxon>Burkholderiales</taxon>
        <taxon>Alcaligenaceae</taxon>
        <taxon>Bordetella</taxon>
    </lineage>
</organism>
<comment type="caution">
    <text evidence="2">The sequence shown here is derived from an EMBL/GenBank/DDBJ whole genome shotgun (WGS) entry which is preliminary data.</text>
</comment>
<dbReference type="EMBL" id="NEVM01000005">
    <property type="protein sequence ID" value="OZI31432.1"/>
    <property type="molecule type" value="Genomic_DNA"/>
</dbReference>
<evidence type="ECO:0000313" key="3">
    <source>
        <dbReference type="Proteomes" id="UP000216020"/>
    </source>
</evidence>